<evidence type="ECO:0000313" key="1">
    <source>
        <dbReference type="EMBL" id="SVC30241.1"/>
    </source>
</evidence>
<dbReference type="AlphaFoldDB" id="A0A382L5T6"/>
<protein>
    <submittedName>
        <fullName evidence="1">Uncharacterized protein</fullName>
    </submittedName>
</protein>
<gene>
    <name evidence="1" type="ORF">METZ01_LOCUS283095</name>
</gene>
<accession>A0A382L5T6</accession>
<reference evidence="1" key="1">
    <citation type="submission" date="2018-05" db="EMBL/GenBank/DDBJ databases">
        <authorList>
            <person name="Lanie J.A."/>
            <person name="Ng W.-L."/>
            <person name="Kazmierczak K.M."/>
            <person name="Andrzejewski T.M."/>
            <person name="Davidsen T.M."/>
            <person name="Wayne K.J."/>
            <person name="Tettelin H."/>
            <person name="Glass J.I."/>
            <person name="Rusch D."/>
            <person name="Podicherti R."/>
            <person name="Tsui H.-C.T."/>
            <person name="Winkler M.E."/>
        </authorList>
    </citation>
    <scope>NUCLEOTIDE SEQUENCE</scope>
</reference>
<name>A0A382L5T6_9ZZZZ</name>
<proteinExistence type="predicted"/>
<organism evidence="1">
    <name type="scientific">marine metagenome</name>
    <dbReference type="NCBI Taxonomy" id="408172"/>
    <lineage>
        <taxon>unclassified sequences</taxon>
        <taxon>metagenomes</taxon>
        <taxon>ecological metagenomes</taxon>
    </lineage>
</organism>
<dbReference type="EMBL" id="UINC01084000">
    <property type="protein sequence ID" value="SVC30241.1"/>
    <property type="molecule type" value="Genomic_DNA"/>
</dbReference>
<sequence length="113" mass="13402">MKQLKPQDRDRRDVIYQSENQVATYSDILCEKLDEIVYAEHLSPKKGMADYGTDWEEFVDIKKSDMKSLTYDQLLLFLKNIDPKKNGGRLDLLKSFLRGRDIPFKDGLWDWRN</sequence>